<proteinExistence type="predicted"/>
<accession>A0A368BJD8</accession>
<name>A0A368BJD8_9GAMM</name>
<comment type="caution">
    <text evidence="1">The sequence shown here is derived from an EMBL/GenBank/DDBJ whole genome shotgun (WGS) entry which is preliminary data.</text>
</comment>
<organism evidence="1 2">
    <name type="scientific">SAR86 cluster bacterium</name>
    <dbReference type="NCBI Taxonomy" id="2030880"/>
    <lineage>
        <taxon>Bacteria</taxon>
        <taxon>Pseudomonadati</taxon>
        <taxon>Pseudomonadota</taxon>
        <taxon>Gammaproteobacteria</taxon>
        <taxon>SAR86 cluster</taxon>
    </lineage>
</organism>
<dbReference type="AlphaFoldDB" id="A0A368BJD8"/>
<gene>
    <name evidence="1" type="ORF">DBW97_04900</name>
</gene>
<dbReference type="Proteomes" id="UP000252147">
    <property type="component" value="Unassembled WGS sequence"/>
</dbReference>
<evidence type="ECO:0000313" key="2">
    <source>
        <dbReference type="Proteomes" id="UP000252147"/>
    </source>
</evidence>
<sequence>MKNIFLIIFLSFALFSENSYEVYADSRNTELESGDPDIEGNAFGGRAYLFQDKLMIDISFGSFDQEGPVAGANPPGMTPEWDNEGDFYILRGEYFVFGELSSGALGIVGQIQEYEIDFSIPAFGPNFSGSGESTSNDIGFVYRMERKEGFNYGVGATHSFIEQGGDESNANFLFVEGGYSFSNGINLRARLSEGYGDFASGLNFSIGYKF</sequence>
<evidence type="ECO:0008006" key="3">
    <source>
        <dbReference type="Google" id="ProtNLM"/>
    </source>
</evidence>
<dbReference type="EMBL" id="QOPD01000010">
    <property type="protein sequence ID" value="RCL37410.1"/>
    <property type="molecule type" value="Genomic_DNA"/>
</dbReference>
<reference evidence="1 2" key="1">
    <citation type="journal article" date="2018" name="Microbiome">
        <title>Fine metagenomic profile of the Mediterranean stratified and mixed water columns revealed by assembly and recruitment.</title>
        <authorList>
            <person name="Haro-Moreno J.M."/>
            <person name="Lopez-Perez M."/>
            <person name="De La Torre J.R."/>
            <person name="Picazo A."/>
            <person name="Camacho A."/>
            <person name="Rodriguez-Valera F."/>
        </authorList>
    </citation>
    <scope>NUCLEOTIDE SEQUENCE [LARGE SCALE GENOMIC DNA]</scope>
    <source>
        <strain evidence="1">MED-G83</strain>
    </source>
</reference>
<protein>
    <recommendedName>
        <fullName evidence="3">Outer membrane protein beta-barrel domain-containing protein</fullName>
    </recommendedName>
</protein>
<evidence type="ECO:0000313" key="1">
    <source>
        <dbReference type="EMBL" id="RCL37410.1"/>
    </source>
</evidence>